<keyword evidence="2" id="KW-0238">DNA-binding</keyword>
<dbReference type="SUPFAM" id="SSF53822">
    <property type="entry name" value="Periplasmic binding protein-like I"/>
    <property type="match status" value="1"/>
</dbReference>
<dbReference type="EMBL" id="FNBW01000003">
    <property type="protein sequence ID" value="SDF42877.1"/>
    <property type="molecule type" value="Genomic_DNA"/>
</dbReference>
<proteinExistence type="predicted"/>
<dbReference type="Pfam" id="PF13377">
    <property type="entry name" value="Peripla_BP_3"/>
    <property type="match status" value="1"/>
</dbReference>
<dbReference type="PANTHER" id="PTHR30146">
    <property type="entry name" value="LACI-RELATED TRANSCRIPTIONAL REPRESSOR"/>
    <property type="match status" value="1"/>
</dbReference>
<dbReference type="InterPro" id="IPR028082">
    <property type="entry name" value="Peripla_BP_I"/>
</dbReference>
<dbReference type="Pfam" id="PF00356">
    <property type="entry name" value="LacI"/>
    <property type="match status" value="1"/>
</dbReference>
<dbReference type="PROSITE" id="PS50932">
    <property type="entry name" value="HTH_LACI_2"/>
    <property type="match status" value="1"/>
</dbReference>
<dbReference type="AlphaFoldDB" id="A0A8G2BFT8"/>
<evidence type="ECO:0000259" key="4">
    <source>
        <dbReference type="PROSITE" id="PS50932"/>
    </source>
</evidence>
<dbReference type="Gene3D" id="1.10.260.40">
    <property type="entry name" value="lambda repressor-like DNA-binding domains"/>
    <property type="match status" value="1"/>
</dbReference>
<dbReference type="RefSeq" id="WP_175474127.1">
    <property type="nucleotide sequence ID" value="NZ_FNBW01000003.1"/>
</dbReference>
<evidence type="ECO:0000313" key="5">
    <source>
        <dbReference type="EMBL" id="SDF42877.1"/>
    </source>
</evidence>
<dbReference type="InterPro" id="IPR010982">
    <property type="entry name" value="Lambda_DNA-bd_dom_sf"/>
</dbReference>
<gene>
    <name evidence="5" type="ORF">SAMN05660686_01307</name>
</gene>
<sequence>MAIETGGWVTMGEVAERAGVSKITVSRVLRSPDKVKQETRERVRAAIAELGYVPDEAAGGLSSRRSRIVGAVISTLAGSTFASTVDGLGDRLRQNGHQLLLAGTDYSSAREADAVAAMLGRRPDGLVLTSTTHRDDTRRTLEASRIPVVEIWELPVDPIGYAVGFSNRDAGAAMARHLLAAGRRRMAFIGTAGEDDRRGRLRYDGFAEVLEQSGVAEVRATAAASGTQTARGARGLAAVLERWPDTDAVFCSSDTLALGALSEARRRGLTVPEDIAIAGFGDFEFAGEFGLGLTTVRVPGPDIGEVAAQLILDVNAGLEPPSRTVDLGFQVIARATT</sequence>
<dbReference type="CDD" id="cd01575">
    <property type="entry name" value="PBP1_GntR"/>
    <property type="match status" value="1"/>
</dbReference>
<comment type="caution">
    <text evidence="5">The sequence shown here is derived from an EMBL/GenBank/DDBJ whole genome shotgun (WGS) entry which is preliminary data.</text>
</comment>
<accession>A0A8G2BFT8</accession>
<dbReference type="GO" id="GO:0003700">
    <property type="term" value="F:DNA-binding transcription factor activity"/>
    <property type="evidence" value="ECO:0007669"/>
    <property type="project" value="TreeGrafter"/>
</dbReference>
<keyword evidence="1" id="KW-0805">Transcription regulation</keyword>
<dbReference type="PROSITE" id="PS00356">
    <property type="entry name" value="HTH_LACI_1"/>
    <property type="match status" value="1"/>
</dbReference>
<evidence type="ECO:0000256" key="2">
    <source>
        <dbReference type="ARBA" id="ARBA00023125"/>
    </source>
</evidence>
<dbReference type="SMART" id="SM00354">
    <property type="entry name" value="HTH_LACI"/>
    <property type="match status" value="1"/>
</dbReference>
<dbReference type="Gene3D" id="3.40.50.2300">
    <property type="match status" value="2"/>
</dbReference>
<reference evidence="5 6" key="1">
    <citation type="submission" date="2016-10" db="EMBL/GenBank/DDBJ databases">
        <authorList>
            <person name="Varghese N."/>
            <person name="Submissions S."/>
        </authorList>
    </citation>
    <scope>NUCLEOTIDE SEQUENCE [LARGE SCALE GENOMIC DNA]</scope>
    <source>
        <strain evidence="5 6">DSM 18839</strain>
    </source>
</reference>
<keyword evidence="6" id="KW-1185">Reference proteome</keyword>
<dbReference type="InterPro" id="IPR000843">
    <property type="entry name" value="HTH_LacI"/>
</dbReference>
<evidence type="ECO:0000256" key="3">
    <source>
        <dbReference type="ARBA" id="ARBA00023163"/>
    </source>
</evidence>
<feature type="domain" description="HTH lacI-type" evidence="4">
    <location>
        <begin position="9"/>
        <end position="63"/>
    </location>
</feature>
<dbReference type="GO" id="GO:0000976">
    <property type="term" value="F:transcription cis-regulatory region binding"/>
    <property type="evidence" value="ECO:0007669"/>
    <property type="project" value="TreeGrafter"/>
</dbReference>
<dbReference type="InterPro" id="IPR046335">
    <property type="entry name" value="LacI/GalR-like_sensor"/>
</dbReference>
<keyword evidence="3" id="KW-0804">Transcription</keyword>
<protein>
    <submittedName>
        <fullName evidence="5">Transcriptional regulator, LacI family</fullName>
    </submittedName>
</protein>
<organism evidence="5 6">
    <name type="scientific">Thalassobaculum litoreum DSM 18839</name>
    <dbReference type="NCBI Taxonomy" id="1123362"/>
    <lineage>
        <taxon>Bacteria</taxon>
        <taxon>Pseudomonadati</taxon>
        <taxon>Pseudomonadota</taxon>
        <taxon>Alphaproteobacteria</taxon>
        <taxon>Rhodospirillales</taxon>
        <taxon>Thalassobaculaceae</taxon>
        <taxon>Thalassobaculum</taxon>
    </lineage>
</organism>
<evidence type="ECO:0000313" key="6">
    <source>
        <dbReference type="Proteomes" id="UP000198615"/>
    </source>
</evidence>
<name>A0A8G2BFT8_9PROT</name>
<dbReference type="CDD" id="cd01392">
    <property type="entry name" value="HTH_LacI"/>
    <property type="match status" value="1"/>
</dbReference>
<dbReference type="Proteomes" id="UP000198615">
    <property type="component" value="Unassembled WGS sequence"/>
</dbReference>
<evidence type="ECO:0000256" key="1">
    <source>
        <dbReference type="ARBA" id="ARBA00023015"/>
    </source>
</evidence>
<dbReference type="SUPFAM" id="SSF47413">
    <property type="entry name" value="lambda repressor-like DNA-binding domains"/>
    <property type="match status" value="1"/>
</dbReference>
<dbReference type="PANTHER" id="PTHR30146:SF33">
    <property type="entry name" value="TRANSCRIPTIONAL REGULATOR"/>
    <property type="match status" value="1"/>
</dbReference>